<evidence type="ECO:0000256" key="4">
    <source>
        <dbReference type="ARBA" id="ARBA00022989"/>
    </source>
</evidence>
<keyword evidence="3 6" id="KW-0812">Transmembrane</keyword>
<keyword evidence="5 6" id="KW-0472">Membrane</keyword>
<dbReference type="EMBL" id="JAERWK010000023">
    <property type="protein sequence ID" value="MBM9469121.1"/>
    <property type="molecule type" value="Genomic_DNA"/>
</dbReference>
<comment type="caution">
    <text evidence="7">The sequence shown here is derived from an EMBL/GenBank/DDBJ whole genome shotgun (WGS) entry which is preliminary data.</text>
</comment>
<feature type="transmembrane region" description="Helical" evidence="6">
    <location>
        <begin position="356"/>
        <end position="377"/>
    </location>
</feature>
<evidence type="ECO:0000256" key="6">
    <source>
        <dbReference type="SAM" id="Phobius"/>
    </source>
</evidence>
<dbReference type="Proteomes" id="UP000663792">
    <property type="component" value="Unassembled WGS sequence"/>
</dbReference>
<dbReference type="Pfam" id="PF01943">
    <property type="entry name" value="Polysacc_synt"/>
    <property type="match status" value="1"/>
</dbReference>
<evidence type="ECO:0000256" key="1">
    <source>
        <dbReference type="ARBA" id="ARBA00004651"/>
    </source>
</evidence>
<feature type="transmembrane region" description="Helical" evidence="6">
    <location>
        <begin position="291"/>
        <end position="313"/>
    </location>
</feature>
<keyword evidence="2" id="KW-1003">Cell membrane</keyword>
<evidence type="ECO:0000256" key="2">
    <source>
        <dbReference type="ARBA" id="ARBA00022475"/>
    </source>
</evidence>
<comment type="subcellular location">
    <subcellularLocation>
        <location evidence="1">Cell membrane</location>
        <topology evidence="1">Multi-pass membrane protein</topology>
    </subcellularLocation>
</comment>
<feature type="transmembrane region" description="Helical" evidence="6">
    <location>
        <begin position="325"/>
        <end position="344"/>
    </location>
</feature>
<organism evidence="7 8">
    <name type="scientific">Nakamurella leprariae</name>
    <dbReference type="NCBI Taxonomy" id="2803911"/>
    <lineage>
        <taxon>Bacteria</taxon>
        <taxon>Bacillati</taxon>
        <taxon>Actinomycetota</taxon>
        <taxon>Actinomycetes</taxon>
        <taxon>Nakamurellales</taxon>
        <taxon>Nakamurellaceae</taxon>
        <taxon>Nakamurella</taxon>
    </lineage>
</organism>
<dbReference type="PANTHER" id="PTHR30250">
    <property type="entry name" value="PST FAMILY PREDICTED COLANIC ACID TRANSPORTER"/>
    <property type="match status" value="1"/>
</dbReference>
<dbReference type="InterPro" id="IPR002797">
    <property type="entry name" value="Polysacc_synth"/>
</dbReference>
<reference evidence="7" key="1">
    <citation type="submission" date="2021-01" db="EMBL/GenBank/DDBJ databases">
        <title>YIM 132084 draft genome.</title>
        <authorList>
            <person name="An D."/>
        </authorList>
    </citation>
    <scope>NUCLEOTIDE SEQUENCE</scope>
    <source>
        <strain evidence="7">YIM 132084</strain>
    </source>
</reference>
<evidence type="ECO:0000256" key="5">
    <source>
        <dbReference type="ARBA" id="ARBA00023136"/>
    </source>
</evidence>
<feature type="transmembrane region" description="Helical" evidence="6">
    <location>
        <begin position="20"/>
        <end position="42"/>
    </location>
</feature>
<feature type="transmembrane region" description="Helical" evidence="6">
    <location>
        <begin position="176"/>
        <end position="194"/>
    </location>
</feature>
<name>A0A939C0T7_9ACTN</name>
<feature type="transmembrane region" description="Helical" evidence="6">
    <location>
        <begin position="48"/>
        <end position="74"/>
    </location>
</feature>
<gene>
    <name evidence="7" type="ORF">JL106_17680</name>
</gene>
<protein>
    <submittedName>
        <fullName evidence="7">Lipopolysaccharide biosynthesis protein</fullName>
    </submittedName>
</protein>
<dbReference type="GO" id="GO:0005886">
    <property type="term" value="C:plasma membrane"/>
    <property type="evidence" value="ECO:0007669"/>
    <property type="project" value="UniProtKB-SubCell"/>
</dbReference>
<dbReference type="RefSeq" id="WP_205262080.1">
    <property type="nucleotide sequence ID" value="NZ_JAERWK010000023.1"/>
</dbReference>
<dbReference type="PANTHER" id="PTHR30250:SF11">
    <property type="entry name" value="O-ANTIGEN TRANSPORTER-RELATED"/>
    <property type="match status" value="1"/>
</dbReference>
<feature type="transmembrane region" description="Helical" evidence="6">
    <location>
        <begin position="95"/>
        <end position="114"/>
    </location>
</feature>
<dbReference type="Pfam" id="PF13440">
    <property type="entry name" value="Polysacc_synt_3"/>
    <property type="match status" value="1"/>
</dbReference>
<accession>A0A939C0T7</accession>
<dbReference type="AlphaFoldDB" id="A0A939C0T7"/>
<keyword evidence="4 6" id="KW-1133">Transmembrane helix</keyword>
<keyword evidence="8" id="KW-1185">Reference proteome</keyword>
<proteinExistence type="predicted"/>
<feature type="transmembrane region" description="Helical" evidence="6">
    <location>
        <begin position="383"/>
        <end position="404"/>
    </location>
</feature>
<dbReference type="InterPro" id="IPR050833">
    <property type="entry name" value="Poly_Biosynth_Transport"/>
</dbReference>
<evidence type="ECO:0000256" key="3">
    <source>
        <dbReference type="ARBA" id="ARBA00022692"/>
    </source>
</evidence>
<evidence type="ECO:0000313" key="8">
    <source>
        <dbReference type="Proteomes" id="UP000663792"/>
    </source>
</evidence>
<sequence>MVTHRSPPKPRSRLTRQFGLVASGRIVGAVIQALSLALLARWAGPDDFGVASVMFGLIIVLQVATDLGIPTFVLRQRAADRNDPTVTSALRINSRTALALCALVALVIVVGAMIDSTFWSVLPLAVWAAADRNTDTWLGVALADGDAQVNATVGVARRVLSCASFILLVLPGVPPLLAFSAGYAVVSLAINVAVHRWVRHRLVADTRTPFRTIVGQSFAYWVNSVGTQLRNLDTLIVGTIAGSSQTAYYAAAARVTGPLRIVPTSLATVLVPAVARGQAEGAGLRPVMKTVGVVVGMMALIYGALAALAPVAVPLLLGEGYRDAVLPFQIVVISLVLAGLASNLGGALQGLGRKQFVAMVSVISTALCLAGVAIGSISSGAVGAAIALAASFALQAVLLGIALARSGCRAPAHMIEEL</sequence>
<evidence type="ECO:0000313" key="7">
    <source>
        <dbReference type="EMBL" id="MBM9469121.1"/>
    </source>
</evidence>